<feature type="repeat" description="ANK" evidence="3">
    <location>
        <begin position="92"/>
        <end position="120"/>
    </location>
</feature>
<evidence type="ECO:0000256" key="4">
    <source>
        <dbReference type="SAM" id="MobiDB-lite"/>
    </source>
</evidence>
<dbReference type="STRING" id="2903.R1E2H8"/>
<dbReference type="AlphaFoldDB" id="A0A0D3IV64"/>
<dbReference type="eggNOG" id="KOG4177">
    <property type="taxonomic scope" value="Eukaryota"/>
</dbReference>
<dbReference type="PANTHER" id="PTHR24173">
    <property type="entry name" value="ANKYRIN REPEAT CONTAINING"/>
    <property type="match status" value="1"/>
</dbReference>
<dbReference type="Pfam" id="PF12796">
    <property type="entry name" value="Ank_2"/>
    <property type="match status" value="2"/>
</dbReference>
<dbReference type="SUPFAM" id="SSF48403">
    <property type="entry name" value="Ankyrin repeat"/>
    <property type="match status" value="1"/>
</dbReference>
<dbReference type="Proteomes" id="UP000013827">
    <property type="component" value="Unassembled WGS sequence"/>
</dbReference>
<feature type="region of interest" description="Disordered" evidence="4">
    <location>
        <begin position="1"/>
        <end position="25"/>
    </location>
</feature>
<dbReference type="GeneID" id="17261302"/>
<dbReference type="PROSITE" id="PS50297">
    <property type="entry name" value="ANK_REP_REGION"/>
    <property type="match status" value="4"/>
</dbReference>
<accession>A0A0D3IV64</accession>
<evidence type="ECO:0000256" key="2">
    <source>
        <dbReference type="ARBA" id="ARBA00023043"/>
    </source>
</evidence>
<sequence length="297" mass="31019">MPAMASLADIDDPPASRADSSHPPAVAESSLHLAANGGGFDLTKSLIEEGAALDAPDDLGRTPLHLAVRYNHCDEAWALISAGASLDARDGQGRQALHHAAEKGHTSLLEELLAAGARVSRLHWRPCWPRQSEELGSLTARPALASQVDSRGFREWTPLHFAAYCGKVAMVAELLSAGASPNLRDCDGNTPLQLAHEQGHSGTAAVLKLAAAAITPAAAETPQRPTRQKLKRAMSRLTTSPRLPSAAGAPFRAKPTPPPPAVATSAVGRTSPSTAAIEPLASRNRAISRIANVKLGC</sequence>
<dbReference type="HOGENOM" id="CLU_938228_0_0_1"/>
<proteinExistence type="predicted"/>
<dbReference type="EnsemblProtists" id="EOD15149">
    <property type="protein sequence ID" value="EOD15149"/>
    <property type="gene ID" value="EMIHUDRAFT_370768"/>
</dbReference>
<reference evidence="5" key="2">
    <citation type="submission" date="2024-10" db="UniProtKB">
        <authorList>
            <consortium name="EnsemblProtists"/>
        </authorList>
    </citation>
    <scope>IDENTIFICATION</scope>
</reference>
<organism evidence="5 6">
    <name type="scientific">Emiliania huxleyi (strain CCMP1516)</name>
    <dbReference type="NCBI Taxonomy" id="280463"/>
    <lineage>
        <taxon>Eukaryota</taxon>
        <taxon>Haptista</taxon>
        <taxon>Haptophyta</taxon>
        <taxon>Prymnesiophyceae</taxon>
        <taxon>Isochrysidales</taxon>
        <taxon>Noelaerhabdaceae</taxon>
        <taxon>Emiliania</taxon>
    </lineage>
</organism>
<feature type="region of interest" description="Disordered" evidence="4">
    <location>
        <begin position="217"/>
        <end position="271"/>
    </location>
</feature>
<evidence type="ECO:0000256" key="3">
    <source>
        <dbReference type="PROSITE-ProRule" id="PRU00023"/>
    </source>
</evidence>
<dbReference type="InterPro" id="IPR002110">
    <property type="entry name" value="Ankyrin_rpt"/>
</dbReference>
<evidence type="ECO:0000313" key="6">
    <source>
        <dbReference type="Proteomes" id="UP000013827"/>
    </source>
</evidence>
<evidence type="ECO:0000256" key="1">
    <source>
        <dbReference type="ARBA" id="ARBA00022737"/>
    </source>
</evidence>
<dbReference type="SMART" id="SM00248">
    <property type="entry name" value="ANK"/>
    <property type="match status" value="5"/>
</dbReference>
<name>A0A0D3IV64_EMIH1</name>
<dbReference type="PANTHER" id="PTHR24173:SF74">
    <property type="entry name" value="ANKYRIN REPEAT DOMAIN-CONTAINING PROTEIN 16"/>
    <property type="match status" value="1"/>
</dbReference>
<keyword evidence="2 3" id="KW-0040">ANK repeat</keyword>
<keyword evidence="6" id="KW-1185">Reference proteome</keyword>
<dbReference type="Gene3D" id="1.25.40.20">
    <property type="entry name" value="Ankyrin repeat-containing domain"/>
    <property type="match status" value="2"/>
</dbReference>
<dbReference type="KEGG" id="ehx:EMIHUDRAFT_370768"/>
<dbReference type="RefSeq" id="XP_005767578.1">
    <property type="nucleotide sequence ID" value="XM_005767521.1"/>
</dbReference>
<keyword evidence="1" id="KW-0677">Repeat</keyword>
<reference evidence="6" key="1">
    <citation type="journal article" date="2013" name="Nature">
        <title>Pan genome of the phytoplankton Emiliania underpins its global distribution.</title>
        <authorList>
            <person name="Read B.A."/>
            <person name="Kegel J."/>
            <person name="Klute M.J."/>
            <person name="Kuo A."/>
            <person name="Lefebvre S.C."/>
            <person name="Maumus F."/>
            <person name="Mayer C."/>
            <person name="Miller J."/>
            <person name="Monier A."/>
            <person name="Salamov A."/>
            <person name="Young J."/>
            <person name="Aguilar M."/>
            <person name="Claverie J.M."/>
            <person name="Frickenhaus S."/>
            <person name="Gonzalez K."/>
            <person name="Herman E.K."/>
            <person name="Lin Y.C."/>
            <person name="Napier J."/>
            <person name="Ogata H."/>
            <person name="Sarno A.F."/>
            <person name="Shmutz J."/>
            <person name="Schroeder D."/>
            <person name="de Vargas C."/>
            <person name="Verret F."/>
            <person name="von Dassow P."/>
            <person name="Valentin K."/>
            <person name="Van de Peer Y."/>
            <person name="Wheeler G."/>
            <person name="Dacks J.B."/>
            <person name="Delwiche C.F."/>
            <person name="Dyhrman S.T."/>
            <person name="Glockner G."/>
            <person name="John U."/>
            <person name="Richards T."/>
            <person name="Worden A.Z."/>
            <person name="Zhang X."/>
            <person name="Grigoriev I.V."/>
            <person name="Allen A.E."/>
            <person name="Bidle K."/>
            <person name="Borodovsky M."/>
            <person name="Bowler C."/>
            <person name="Brownlee C."/>
            <person name="Cock J.M."/>
            <person name="Elias M."/>
            <person name="Gladyshev V.N."/>
            <person name="Groth M."/>
            <person name="Guda C."/>
            <person name="Hadaegh A."/>
            <person name="Iglesias-Rodriguez M.D."/>
            <person name="Jenkins J."/>
            <person name="Jones B.M."/>
            <person name="Lawson T."/>
            <person name="Leese F."/>
            <person name="Lindquist E."/>
            <person name="Lobanov A."/>
            <person name="Lomsadze A."/>
            <person name="Malik S.B."/>
            <person name="Marsh M.E."/>
            <person name="Mackinder L."/>
            <person name="Mock T."/>
            <person name="Mueller-Roeber B."/>
            <person name="Pagarete A."/>
            <person name="Parker M."/>
            <person name="Probert I."/>
            <person name="Quesneville H."/>
            <person name="Raines C."/>
            <person name="Rensing S.A."/>
            <person name="Riano-Pachon D.M."/>
            <person name="Richier S."/>
            <person name="Rokitta S."/>
            <person name="Shiraiwa Y."/>
            <person name="Soanes D.M."/>
            <person name="van der Giezen M."/>
            <person name="Wahlund T.M."/>
            <person name="Williams B."/>
            <person name="Wilson W."/>
            <person name="Wolfe G."/>
            <person name="Wurch L.L."/>
        </authorList>
    </citation>
    <scope>NUCLEOTIDE SEQUENCE</scope>
</reference>
<dbReference type="PROSITE" id="PS50088">
    <property type="entry name" value="ANK_REPEAT"/>
    <property type="match status" value="4"/>
</dbReference>
<feature type="repeat" description="ANK" evidence="3">
    <location>
        <begin position="59"/>
        <end position="91"/>
    </location>
</feature>
<protein>
    <submittedName>
        <fullName evidence="5">Uncharacterized protein</fullName>
    </submittedName>
</protein>
<dbReference type="OMA" id="CAARESH"/>
<feature type="repeat" description="ANK" evidence="3">
    <location>
        <begin position="26"/>
        <end position="58"/>
    </location>
</feature>
<feature type="repeat" description="ANK" evidence="3">
    <location>
        <begin position="154"/>
        <end position="186"/>
    </location>
</feature>
<dbReference type="InterPro" id="IPR036770">
    <property type="entry name" value="Ankyrin_rpt-contain_sf"/>
</dbReference>
<dbReference type="PaxDb" id="2903-EOD15149"/>
<evidence type="ECO:0000313" key="5">
    <source>
        <dbReference type="EnsemblProtists" id="EOD15149"/>
    </source>
</evidence>